<evidence type="ECO:0000313" key="8">
    <source>
        <dbReference type="EMBL" id="TPQ23824.1"/>
    </source>
</evidence>
<keyword evidence="4 7" id="KW-0732">Signal</keyword>
<dbReference type="OrthoDB" id="5580590at2"/>
<dbReference type="SUPFAM" id="SSF53850">
    <property type="entry name" value="Periplasmic binding protein-like II"/>
    <property type="match status" value="1"/>
</dbReference>
<keyword evidence="9" id="KW-1185">Reference proteome</keyword>
<dbReference type="InterPro" id="IPR006059">
    <property type="entry name" value="SBP"/>
</dbReference>
<comment type="caution">
    <text evidence="8">The sequence shown here is derived from an EMBL/GenBank/DDBJ whole genome shotgun (WGS) entry which is preliminary data.</text>
</comment>
<dbReference type="PROSITE" id="PS51257">
    <property type="entry name" value="PROKAR_LIPOPROTEIN"/>
    <property type="match status" value="1"/>
</dbReference>
<evidence type="ECO:0000256" key="6">
    <source>
        <dbReference type="ARBA" id="ARBA00049753"/>
    </source>
</evidence>
<organism evidence="8 9">
    <name type="scientific">Streptomyces sporangiiformans</name>
    <dbReference type="NCBI Taxonomy" id="2315329"/>
    <lineage>
        <taxon>Bacteria</taxon>
        <taxon>Bacillati</taxon>
        <taxon>Actinomycetota</taxon>
        <taxon>Actinomycetes</taxon>
        <taxon>Kitasatosporales</taxon>
        <taxon>Streptomycetaceae</taxon>
        <taxon>Streptomyces</taxon>
    </lineage>
</organism>
<sequence>MKHRIPRYLSAATAVAALLTVSACGGGSKPAGSGGSDAKQLEVFSWWTSGSEDAALKELIAGFKKDNPGVKVVNGAVAGGGGGNAQAVLQTRLQGSNPPDTWQTHPGAAIGEYINSHLVADLSSVYEQDSLNSAIPRELVTSVSKDGKPYGVSTGAHRGNVLWFNKKLTAQAGVELTASTTPDQLVDAFTELKAKGITPLCLGGKDAFAAAELFENILLGALGPNGWDSLTSGNTDWDDAKVKQAAKLFAKMLPYADPDASALSWDQATKRLASGDCAVESMGDWAYGELVKDGAKDGTDFGYIPQPGTKGTFVTVVDTFVVAENAKHKELALKWASVISSPEVQLAFSKDKGSTPIRGDVPTDSLPAYQQQAAKSFRGDSLVQSIVHGEAMSPQFQQSFYDAVTQFVQSKDADSFVQALATAAKG</sequence>
<evidence type="ECO:0000256" key="4">
    <source>
        <dbReference type="ARBA" id="ARBA00022729"/>
    </source>
</evidence>
<dbReference type="Gene3D" id="3.40.190.10">
    <property type="entry name" value="Periplasmic binding protein-like II"/>
    <property type="match status" value="2"/>
</dbReference>
<dbReference type="AlphaFoldDB" id="A0A505DR97"/>
<evidence type="ECO:0000256" key="2">
    <source>
        <dbReference type="ARBA" id="ARBA00008520"/>
    </source>
</evidence>
<dbReference type="EMBL" id="VCHX02000035">
    <property type="protein sequence ID" value="TPQ23824.1"/>
    <property type="molecule type" value="Genomic_DNA"/>
</dbReference>
<dbReference type="GO" id="GO:0030313">
    <property type="term" value="C:cell envelope"/>
    <property type="evidence" value="ECO:0007669"/>
    <property type="project" value="UniProtKB-SubCell"/>
</dbReference>
<comment type="subcellular location">
    <subcellularLocation>
        <location evidence="1">Cell envelope</location>
    </subcellularLocation>
</comment>
<dbReference type="Pfam" id="PF01547">
    <property type="entry name" value="SBP_bac_1"/>
    <property type="match status" value="1"/>
</dbReference>
<dbReference type="PANTHER" id="PTHR43649">
    <property type="entry name" value="ARABINOSE-BINDING PROTEIN-RELATED"/>
    <property type="match status" value="1"/>
</dbReference>
<comment type="similarity">
    <text evidence="2">Belongs to the bacterial solute-binding protein 1 family.</text>
</comment>
<dbReference type="RefSeq" id="WP_119098552.1">
    <property type="nucleotide sequence ID" value="NZ_QXMJ01000035.1"/>
</dbReference>
<gene>
    <name evidence="8" type="ORF">FGD71_001700</name>
</gene>
<evidence type="ECO:0000256" key="5">
    <source>
        <dbReference type="ARBA" id="ARBA00049629"/>
    </source>
</evidence>
<evidence type="ECO:0000313" key="9">
    <source>
        <dbReference type="Proteomes" id="UP000317378"/>
    </source>
</evidence>
<feature type="chain" id="PRO_5039692459" description="Probable sugar-binding periplasmic protein" evidence="7">
    <location>
        <begin position="24"/>
        <end position="426"/>
    </location>
</feature>
<comment type="function">
    <text evidence="5">Part of a binding-protein-dependent transport system for a sugar.</text>
</comment>
<name>A0A505DR97_9ACTN</name>
<evidence type="ECO:0000256" key="7">
    <source>
        <dbReference type="SAM" id="SignalP"/>
    </source>
</evidence>
<evidence type="ECO:0000256" key="1">
    <source>
        <dbReference type="ARBA" id="ARBA00004196"/>
    </source>
</evidence>
<evidence type="ECO:0000256" key="3">
    <source>
        <dbReference type="ARBA" id="ARBA00022448"/>
    </source>
</evidence>
<feature type="signal peptide" evidence="7">
    <location>
        <begin position="1"/>
        <end position="23"/>
    </location>
</feature>
<dbReference type="Proteomes" id="UP000317378">
    <property type="component" value="Unassembled WGS sequence"/>
</dbReference>
<reference evidence="8 9" key="1">
    <citation type="submission" date="2019-06" db="EMBL/GenBank/DDBJ databases">
        <title>Streptomyces sporangiiformans sp. nov., a novel actinomycete isolated from soil in Mount Song.</title>
        <authorList>
            <person name="Han L."/>
        </authorList>
    </citation>
    <scope>NUCLEOTIDE SEQUENCE [LARGE SCALE GENOMIC DNA]</scope>
    <source>
        <strain evidence="8 9">NEAU-SSA 1</strain>
    </source>
</reference>
<keyword evidence="3" id="KW-0813">Transport</keyword>
<dbReference type="PANTHER" id="PTHR43649:SF28">
    <property type="entry name" value="BINDING PROTEIN COMPONENT OF ABC SUGAR TRANSPORTER-RELATED"/>
    <property type="match status" value="1"/>
</dbReference>
<accession>A0A505DR97</accession>
<dbReference type="InterPro" id="IPR050490">
    <property type="entry name" value="Bact_solute-bd_prot1"/>
</dbReference>
<proteinExistence type="inferred from homology"/>
<protein>
    <recommendedName>
        <fullName evidence="6">Probable sugar-binding periplasmic protein</fullName>
    </recommendedName>
</protein>